<keyword evidence="5" id="KW-0808">Transferase</keyword>
<evidence type="ECO:0000256" key="9">
    <source>
        <dbReference type="ARBA" id="ARBA00031306"/>
    </source>
</evidence>
<dbReference type="InterPro" id="IPR003374">
    <property type="entry name" value="ApbE-like_sf"/>
</dbReference>
<evidence type="ECO:0000256" key="4">
    <source>
        <dbReference type="ARBA" id="ARBA00022630"/>
    </source>
</evidence>
<accession>A0A542ZL68</accession>
<evidence type="ECO:0000256" key="8">
    <source>
        <dbReference type="ARBA" id="ARBA00022842"/>
    </source>
</evidence>
<dbReference type="AlphaFoldDB" id="A0A542ZL68"/>
<evidence type="ECO:0000256" key="6">
    <source>
        <dbReference type="ARBA" id="ARBA00022723"/>
    </source>
</evidence>
<reference evidence="11 12" key="1">
    <citation type="submission" date="2019-06" db="EMBL/GenBank/DDBJ databases">
        <title>Sequencing the genomes of 1000 actinobacteria strains.</title>
        <authorList>
            <person name="Klenk H.-P."/>
        </authorList>
    </citation>
    <scope>NUCLEOTIDE SEQUENCE [LARGE SCALE GENOMIC DNA]</scope>
    <source>
        <strain evidence="11 12">DSM 18082</strain>
    </source>
</reference>
<organism evidence="11 12">
    <name type="scientific">Oryzihumus leptocrescens</name>
    <dbReference type="NCBI Taxonomy" id="297536"/>
    <lineage>
        <taxon>Bacteria</taxon>
        <taxon>Bacillati</taxon>
        <taxon>Actinomycetota</taxon>
        <taxon>Actinomycetes</taxon>
        <taxon>Micrococcales</taxon>
        <taxon>Intrasporangiaceae</taxon>
        <taxon>Oryzihumus</taxon>
    </lineage>
</organism>
<evidence type="ECO:0000256" key="3">
    <source>
        <dbReference type="ARBA" id="ARBA00016337"/>
    </source>
</evidence>
<dbReference type="GO" id="GO:0016740">
    <property type="term" value="F:transferase activity"/>
    <property type="evidence" value="ECO:0007669"/>
    <property type="project" value="UniProtKB-KW"/>
</dbReference>
<dbReference type="EC" id="2.7.1.180" evidence="2"/>
<comment type="caution">
    <text evidence="11">The sequence shown here is derived from an EMBL/GenBank/DDBJ whole genome shotgun (WGS) entry which is preliminary data.</text>
</comment>
<dbReference type="Pfam" id="PF02424">
    <property type="entry name" value="ApbE"/>
    <property type="match status" value="1"/>
</dbReference>
<dbReference type="SUPFAM" id="SSF143631">
    <property type="entry name" value="ApbE-like"/>
    <property type="match status" value="1"/>
</dbReference>
<dbReference type="Gene3D" id="3.10.520.10">
    <property type="entry name" value="ApbE-like domains"/>
    <property type="match status" value="2"/>
</dbReference>
<keyword evidence="12" id="KW-1185">Reference proteome</keyword>
<keyword evidence="7" id="KW-0274">FAD</keyword>
<evidence type="ECO:0000256" key="1">
    <source>
        <dbReference type="ARBA" id="ARBA00001946"/>
    </source>
</evidence>
<dbReference type="GO" id="GO:0046872">
    <property type="term" value="F:metal ion binding"/>
    <property type="evidence" value="ECO:0007669"/>
    <property type="project" value="UniProtKB-KW"/>
</dbReference>
<evidence type="ECO:0000256" key="10">
    <source>
        <dbReference type="ARBA" id="ARBA00048540"/>
    </source>
</evidence>
<name>A0A542ZL68_9MICO</name>
<evidence type="ECO:0000256" key="5">
    <source>
        <dbReference type="ARBA" id="ARBA00022679"/>
    </source>
</evidence>
<evidence type="ECO:0000256" key="7">
    <source>
        <dbReference type="ARBA" id="ARBA00022827"/>
    </source>
</evidence>
<comment type="cofactor">
    <cofactor evidence="1">
        <name>Mg(2+)</name>
        <dbReference type="ChEBI" id="CHEBI:18420"/>
    </cofactor>
</comment>
<dbReference type="RefSeq" id="WP_221632524.1">
    <property type="nucleotide sequence ID" value="NZ_BAAAKX010000001.1"/>
</dbReference>
<gene>
    <name evidence="11" type="ORF">FB474_2496</name>
</gene>
<dbReference type="PANTHER" id="PTHR30040:SF2">
    <property type="entry name" value="FAD:PROTEIN FMN TRANSFERASE"/>
    <property type="match status" value="1"/>
</dbReference>
<keyword evidence="4" id="KW-0285">Flavoprotein</keyword>
<evidence type="ECO:0000256" key="2">
    <source>
        <dbReference type="ARBA" id="ARBA00011955"/>
    </source>
</evidence>
<dbReference type="PANTHER" id="PTHR30040">
    <property type="entry name" value="THIAMINE BIOSYNTHESIS LIPOPROTEIN APBE"/>
    <property type="match status" value="1"/>
</dbReference>
<dbReference type="InterPro" id="IPR024932">
    <property type="entry name" value="ApbE"/>
</dbReference>
<evidence type="ECO:0000313" key="11">
    <source>
        <dbReference type="EMBL" id="TQL61091.1"/>
    </source>
</evidence>
<sequence>MTADLATGQRAWVEQIMGMPVSIHLRGADLRCAAVEQVVEEAFEELRHADALFSLWQRGSEVRRIRRGELSLADSDPLVREVASWCRQATERTQGAFTCELPDEDGTRRWDPTGLVKGWAVERAAGVLDRLDGYAHSVNAGGDIALGGHDASGPARPWRIGIEDPRDRSRIAEVVEMVRGGVATSGTAARGAHLWDPERQEWVRRTGSVTVVGPSLLWSDIWATALFVGAPGLVQELPRLEPDYRAIVL</sequence>
<protein>
    <recommendedName>
        <fullName evidence="3">FAD:protein FMN transferase</fullName>
        <ecNumber evidence="2">2.7.1.180</ecNumber>
    </recommendedName>
    <alternativeName>
        <fullName evidence="9">Flavin transferase</fullName>
    </alternativeName>
</protein>
<keyword evidence="6" id="KW-0479">Metal-binding</keyword>
<dbReference type="Proteomes" id="UP000319514">
    <property type="component" value="Unassembled WGS sequence"/>
</dbReference>
<evidence type="ECO:0000313" key="12">
    <source>
        <dbReference type="Proteomes" id="UP000319514"/>
    </source>
</evidence>
<dbReference type="EMBL" id="VFOQ01000001">
    <property type="protein sequence ID" value="TQL61091.1"/>
    <property type="molecule type" value="Genomic_DNA"/>
</dbReference>
<comment type="catalytic activity">
    <reaction evidence="10">
        <text>L-threonyl-[protein] + FAD = FMN-L-threonyl-[protein] + AMP + H(+)</text>
        <dbReference type="Rhea" id="RHEA:36847"/>
        <dbReference type="Rhea" id="RHEA-COMP:11060"/>
        <dbReference type="Rhea" id="RHEA-COMP:11061"/>
        <dbReference type="ChEBI" id="CHEBI:15378"/>
        <dbReference type="ChEBI" id="CHEBI:30013"/>
        <dbReference type="ChEBI" id="CHEBI:57692"/>
        <dbReference type="ChEBI" id="CHEBI:74257"/>
        <dbReference type="ChEBI" id="CHEBI:456215"/>
        <dbReference type="EC" id="2.7.1.180"/>
    </reaction>
</comment>
<proteinExistence type="predicted"/>
<keyword evidence="8" id="KW-0460">Magnesium</keyword>
<keyword evidence="11" id="KW-0449">Lipoprotein</keyword>